<dbReference type="SUPFAM" id="SSF103473">
    <property type="entry name" value="MFS general substrate transporter"/>
    <property type="match status" value="1"/>
</dbReference>
<name>A0AAV1Y8G9_LUPLU</name>
<dbReference type="Gene3D" id="1.20.1250.20">
    <property type="entry name" value="MFS general substrate transporter like domains"/>
    <property type="match status" value="2"/>
</dbReference>
<reference evidence="7 8" key="1">
    <citation type="submission" date="2024-03" db="EMBL/GenBank/DDBJ databases">
        <authorList>
            <person name="Martinez-Hernandez J."/>
        </authorList>
    </citation>
    <scope>NUCLEOTIDE SEQUENCE [LARGE SCALE GENOMIC DNA]</scope>
</reference>
<evidence type="ECO:0000256" key="1">
    <source>
        <dbReference type="ARBA" id="ARBA00004141"/>
    </source>
</evidence>
<keyword evidence="4 6" id="KW-1133">Transmembrane helix</keyword>
<dbReference type="Pfam" id="PF00854">
    <property type="entry name" value="PTR2"/>
    <property type="match status" value="1"/>
</dbReference>
<comment type="subcellular location">
    <subcellularLocation>
        <location evidence="1">Membrane</location>
        <topology evidence="1">Multi-pass membrane protein</topology>
    </subcellularLocation>
</comment>
<feature type="transmembrane region" description="Helical" evidence="6">
    <location>
        <begin position="125"/>
        <end position="145"/>
    </location>
</feature>
<dbReference type="InterPro" id="IPR036259">
    <property type="entry name" value="MFS_trans_sf"/>
</dbReference>
<evidence type="ECO:0000256" key="2">
    <source>
        <dbReference type="ARBA" id="ARBA00005982"/>
    </source>
</evidence>
<protein>
    <submittedName>
        <fullName evidence="7">Uncharacterized protein</fullName>
    </submittedName>
</protein>
<dbReference type="GO" id="GO:0016020">
    <property type="term" value="C:membrane"/>
    <property type="evidence" value="ECO:0007669"/>
    <property type="project" value="UniProtKB-SubCell"/>
</dbReference>
<feature type="transmembrane region" description="Helical" evidence="6">
    <location>
        <begin position="54"/>
        <end position="75"/>
    </location>
</feature>
<evidence type="ECO:0000256" key="4">
    <source>
        <dbReference type="ARBA" id="ARBA00022989"/>
    </source>
</evidence>
<dbReference type="EMBL" id="CAXHTB010000022">
    <property type="protein sequence ID" value="CAL0329844.1"/>
    <property type="molecule type" value="Genomic_DNA"/>
</dbReference>
<gene>
    <name evidence="7" type="ORF">LLUT_LOCUS30904</name>
</gene>
<comment type="caution">
    <text evidence="7">The sequence shown here is derived from an EMBL/GenBank/DDBJ whole genome shotgun (WGS) entry which is preliminary data.</text>
</comment>
<evidence type="ECO:0000313" key="7">
    <source>
        <dbReference type="EMBL" id="CAL0329844.1"/>
    </source>
</evidence>
<keyword evidence="8" id="KW-1185">Reference proteome</keyword>
<feature type="transmembrane region" description="Helical" evidence="6">
    <location>
        <begin position="229"/>
        <end position="251"/>
    </location>
</feature>
<dbReference type="Proteomes" id="UP001497480">
    <property type="component" value="Unassembled WGS sequence"/>
</dbReference>
<organism evidence="7 8">
    <name type="scientific">Lupinus luteus</name>
    <name type="common">European yellow lupine</name>
    <dbReference type="NCBI Taxonomy" id="3873"/>
    <lineage>
        <taxon>Eukaryota</taxon>
        <taxon>Viridiplantae</taxon>
        <taxon>Streptophyta</taxon>
        <taxon>Embryophyta</taxon>
        <taxon>Tracheophyta</taxon>
        <taxon>Spermatophyta</taxon>
        <taxon>Magnoliopsida</taxon>
        <taxon>eudicotyledons</taxon>
        <taxon>Gunneridae</taxon>
        <taxon>Pentapetalae</taxon>
        <taxon>rosids</taxon>
        <taxon>fabids</taxon>
        <taxon>Fabales</taxon>
        <taxon>Fabaceae</taxon>
        <taxon>Papilionoideae</taxon>
        <taxon>50 kb inversion clade</taxon>
        <taxon>genistoids sensu lato</taxon>
        <taxon>core genistoids</taxon>
        <taxon>Genisteae</taxon>
        <taxon>Lupinus</taxon>
    </lineage>
</organism>
<sequence length="287" mass="32025">MGSIEDDASLVEKALLQQYEVEEHSPSTLSASLPVLKPIKCLGFICPPATPPQYVVFFIGLYLIALGTSGIKACVSSFGADQFDDTDSHERIKKGSFFNWFYFILSIGGLISSTLLVWIQDNVGWGLGFGIPTLFMGLAIISFFVGTPLYRFQKPGGSFFVVAPIRKRNLIVPEDNSLLYETLNKNSAIEGSRKLKYSDELSGGFHNLRTARVLLRPISRYYAEFMQCMLFLSTSLGNYLSSVIVTLVTYFTTQGGKSGWIPNNLNEGRLDQFFWLISRLSFFNMSS</sequence>
<evidence type="ECO:0000256" key="6">
    <source>
        <dbReference type="SAM" id="Phobius"/>
    </source>
</evidence>
<accession>A0AAV1Y8G9</accession>
<evidence type="ECO:0000313" key="8">
    <source>
        <dbReference type="Proteomes" id="UP001497480"/>
    </source>
</evidence>
<evidence type="ECO:0000256" key="5">
    <source>
        <dbReference type="ARBA" id="ARBA00023136"/>
    </source>
</evidence>
<keyword evidence="3 6" id="KW-0812">Transmembrane</keyword>
<evidence type="ECO:0000256" key="3">
    <source>
        <dbReference type="ARBA" id="ARBA00022692"/>
    </source>
</evidence>
<dbReference type="InterPro" id="IPR000109">
    <property type="entry name" value="POT_fam"/>
</dbReference>
<dbReference type="PANTHER" id="PTHR11654">
    <property type="entry name" value="OLIGOPEPTIDE TRANSPORTER-RELATED"/>
    <property type="match status" value="1"/>
</dbReference>
<feature type="transmembrane region" description="Helical" evidence="6">
    <location>
        <begin position="96"/>
        <end position="119"/>
    </location>
</feature>
<keyword evidence="5 6" id="KW-0472">Membrane</keyword>
<dbReference type="GO" id="GO:0022857">
    <property type="term" value="F:transmembrane transporter activity"/>
    <property type="evidence" value="ECO:0007669"/>
    <property type="project" value="InterPro"/>
</dbReference>
<comment type="similarity">
    <text evidence="2">Belongs to the major facilitator superfamily. Proton-dependent oligopeptide transporter (POT/PTR) (TC 2.A.17) family.</text>
</comment>
<dbReference type="AlphaFoldDB" id="A0AAV1Y8G9"/>
<proteinExistence type="inferred from homology"/>